<organism evidence="2 3">
    <name type="scientific">Cimex lectularius</name>
    <name type="common">Bed bug</name>
    <name type="synonym">Acanthia lectularia</name>
    <dbReference type="NCBI Taxonomy" id="79782"/>
    <lineage>
        <taxon>Eukaryota</taxon>
        <taxon>Metazoa</taxon>
        <taxon>Ecdysozoa</taxon>
        <taxon>Arthropoda</taxon>
        <taxon>Hexapoda</taxon>
        <taxon>Insecta</taxon>
        <taxon>Pterygota</taxon>
        <taxon>Neoptera</taxon>
        <taxon>Paraneoptera</taxon>
        <taxon>Hemiptera</taxon>
        <taxon>Heteroptera</taxon>
        <taxon>Panheteroptera</taxon>
        <taxon>Cimicomorpha</taxon>
        <taxon>Cimicidae</taxon>
        <taxon>Cimex</taxon>
    </lineage>
</organism>
<dbReference type="GeneID" id="106664701"/>
<dbReference type="EnsemblMetazoa" id="XM_014390638.2">
    <property type="protein sequence ID" value="XP_014246124.1"/>
    <property type="gene ID" value="LOC106664701"/>
</dbReference>
<proteinExistence type="predicted"/>
<sequence length="362" mass="41550">MFHHLRCKVCEDVFCCANHRRHHEHKIHKKPVIPILINRKFIQNPVLPLKFNQYEEKKSESISTARLLKKRKISFYNDTQTAKSTEVQEKTLKLRPFLHHKQVNKVSALQTVKEEEMNADHIEKTTNTKEDEKIKPNENIVLNNQVESKSGTQSSEIVGTDMKSESKTKFIQEIKSPLVDTEFTTSTPIVEQTDQSKDTCESLKEEIFATPATNFNSEVAGSSDRSVYFSSTKSFVSPLLPIDELPPAKRKISFLEQMEYVNAGHSRPFNSLTSQMSQDNQTSTPGLFSTIVDVVKNTIDKIQGRQRYAYNESWDDSKEPTWAVPCSPSGRKRIRTTTVINPRARIRGRRTYLKSYPPRTNS</sequence>
<evidence type="ECO:0000313" key="2">
    <source>
        <dbReference type="EnsemblMetazoa" id="XP_014246124.1"/>
    </source>
</evidence>
<evidence type="ECO:0000259" key="1">
    <source>
        <dbReference type="PROSITE" id="PS00028"/>
    </source>
</evidence>
<keyword evidence="3" id="KW-1185">Reference proteome</keyword>
<dbReference type="Proteomes" id="UP000494040">
    <property type="component" value="Unassembled WGS sequence"/>
</dbReference>
<protein>
    <recommendedName>
        <fullName evidence="1">C2H2-type domain-containing protein</fullName>
    </recommendedName>
</protein>
<dbReference type="RefSeq" id="XP_014246124.1">
    <property type="nucleotide sequence ID" value="XM_014390638.2"/>
</dbReference>
<reference evidence="2" key="1">
    <citation type="submission" date="2022-01" db="UniProtKB">
        <authorList>
            <consortium name="EnsemblMetazoa"/>
        </authorList>
    </citation>
    <scope>IDENTIFICATION</scope>
</reference>
<feature type="domain" description="C2H2-type" evidence="1">
    <location>
        <begin position="7"/>
        <end position="28"/>
    </location>
</feature>
<dbReference type="AlphaFoldDB" id="A0A8I6RJ90"/>
<evidence type="ECO:0000313" key="3">
    <source>
        <dbReference type="Proteomes" id="UP000494040"/>
    </source>
</evidence>
<name>A0A8I6RJ90_CIMLE</name>
<dbReference type="KEGG" id="clec:106664701"/>
<dbReference type="InterPro" id="IPR013087">
    <property type="entry name" value="Znf_C2H2_type"/>
</dbReference>
<accession>A0A8I6RJ90</accession>
<dbReference type="PROSITE" id="PS00028">
    <property type="entry name" value="ZINC_FINGER_C2H2_1"/>
    <property type="match status" value="1"/>
</dbReference>